<dbReference type="PANTHER" id="PTHR15629:SF8">
    <property type="entry name" value="DUF500 DOMAIN PROTEIN (AFU_ORTHOLOGUE AFUA_5G07310)"/>
    <property type="match status" value="1"/>
</dbReference>
<dbReference type="AlphaFoldDB" id="A0A0A2IPW8"/>
<sequence>MAPNRWEKTKSISKKGFDKAWDTVDKLGGPVNRLSHKLGAEAFWPMTLDKEADKAARILRSFCKDGFYAPDSSTGTDEYGKINRPKGKQRVIQKIPTQVLKNAKGVAIFTTMRTGLWMSGSGGSGVLIGRLPETGAWSPPSGIMLHTAGIGFLAGVDIYDCVVIINTYEALDAFKKFRCTLGGEVSAAAGPVGIGGVLESEVHKRQAPIWTYMKSKGLYAGVAVDGTIIIERTDENERFYGERISVDQILSGKVRHPPRELQTLMQTLKAAQGDSDVDESLVPPPGETPGDMELTEDGQPPFGVPAVDDPDPYGVKALEAEGLFIREAGTKVRPSHETFEFRPNLDSPIYSTFSRRSMDSSPRNSWRASVQSARSYASVDRGTQTEDAPLTEPTSVSRASSRSAKGSSIGRPPMNTWIENEDPHWDTIAIHGEEEQVKVRQLEGKEAEDRKAKAKACEDAHEDPEFEDEDEHYEIHEVGNATVTPRESVPPSPTKVEDQTTDGETKPTSPSFTRARLVTIPARTPPALPPRHPRHVPASGSSRASTSPTGRSYSSHNTSPTDVTEAAENLEQLDKSPHALPSSEKAKTSPEVPVTSDDEEFVDTKSEPVAEKDEFQSANGESEIEDNIITLEDHTATETTEKGSKTNKGDEQEVEPEQSPRLEKSPDVPKLAPNIEDTPEVEETLDKIEAKLEAEIEQPEGQKSEKSYSHVLADREEHEESPGGTKVGSTDATLPHARAQ</sequence>
<organism evidence="3 4">
    <name type="scientific">Penicillium expansum</name>
    <name type="common">Blue mold rot fungus</name>
    <dbReference type="NCBI Taxonomy" id="27334"/>
    <lineage>
        <taxon>Eukaryota</taxon>
        <taxon>Fungi</taxon>
        <taxon>Dikarya</taxon>
        <taxon>Ascomycota</taxon>
        <taxon>Pezizomycotina</taxon>
        <taxon>Eurotiomycetes</taxon>
        <taxon>Eurotiomycetidae</taxon>
        <taxon>Eurotiales</taxon>
        <taxon>Aspergillaceae</taxon>
        <taxon>Penicillium</taxon>
    </lineage>
</organism>
<reference evidence="3 4" key="1">
    <citation type="journal article" date="2015" name="Mol. Plant Microbe Interact.">
        <title>Genome, transcriptome, and functional analyses of Penicillium expansum provide new insights into secondary metabolism and pathogenicity.</title>
        <authorList>
            <person name="Ballester A.R."/>
            <person name="Marcet-Houben M."/>
            <person name="Levin E."/>
            <person name="Sela N."/>
            <person name="Selma-Lazaro C."/>
            <person name="Carmona L."/>
            <person name="Wisniewski M."/>
            <person name="Droby S."/>
            <person name="Gonzalez-Candelas L."/>
            <person name="Gabaldon T."/>
        </authorList>
    </citation>
    <scope>NUCLEOTIDE SEQUENCE [LARGE SCALE GENOMIC DNA]</scope>
    <source>
        <strain evidence="3 4">MD-8</strain>
    </source>
</reference>
<feature type="domain" description="Ysc84 actin-binding" evidence="2">
    <location>
        <begin position="146"/>
        <end position="271"/>
    </location>
</feature>
<dbReference type="RefSeq" id="XP_016598514.1">
    <property type="nucleotide sequence ID" value="XM_016747165.1"/>
</dbReference>
<comment type="caution">
    <text evidence="3">The sequence shown here is derived from an EMBL/GenBank/DDBJ whole genome shotgun (WGS) entry which is preliminary data.</text>
</comment>
<evidence type="ECO:0000259" key="2">
    <source>
        <dbReference type="Pfam" id="PF04366"/>
    </source>
</evidence>
<accession>A0A0A2IPW8</accession>
<dbReference type="OrthoDB" id="443981at2759"/>
<gene>
    <name evidence="3" type="ORF">PEX2_098950</name>
</gene>
<dbReference type="EMBL" id="JQFZ01000160">
    <property type="protein sequence ID" value="KGO56816.1"/>
    <property type="molecule type" value="Genomic_DNA"/>
</dbReference>
<evidence type="ECO:0000313" key="3">
    <source>
        <dbReference type="EMBL" id="KGO56816.1"/>
    </source>
</evidence>
<dbReference type="STRING" id="27334.A0A0A2IPW8"/>
<feature type="compositionally biased region" description="Polar residues" evidence="1">
    <location>
        <begin position="539"/>
        <end position="562"/>
    </location>
</feature>
<feature type="region of interest" description="Disordered" evidence="1">
    <location>
        <begin position="439"/>
        <end position="740"/>
    </location>
</feature>
<dbReference type="Pfam" id="PF04366">
    <property type="entry name" value="Ysc84"/>
    <property type="match status" value="1"/>
</dbReference>
<feature type="compositionally biased region" description="Basic and acidic residues" evidence="1">
    <location>
        <begin position="658"/>
        <end position="667"/>
    </location>
</feature>
<feature type="compositionally biased region" description="Basic and acidic residues" evidence="1">
    <location>
        <begin position="684"/>
        <end position="721"/>
    </location>
</feature>
<feature type="compositionally biased region" description="Polar residues" evidence="1">
    <location>
        <begin position="349"/>
        <end position="386"/>
    </location>
</feature>
<name>A0A0A2IPW8_PENEN</name>
<protein>
    <recommendedName>
        <fullName evidence="2">Ysc84 actin-binding domain-containing protein</fullName>
    </recommendedName>
</protein>
<feature type="compositionally biased region" description="Acidic residues" evidence="1">
    <location>
        <begin position="460"/>
        <end position="472"/>
    </location>
</feature>
<feature type="compositionally biased region" description="Low complexity" evidence="1">
    <location>
        <begin position="395"/>
        <end position="408"/>
    </location>
</feature>
<dbReference type="PANTHER" id="PTHR15629">
    <property type="entry name" value="SH3YL1 PROTEIN"/>
    <property type="match status" value="1"/>
</dbReference>
<proteinExistence type="predicted"/>
<dbReference type="GeneID" id="27682585"/>
<feature type="compositionally biased region" description="Basic and acidic residues" evidence="1">
    <location>
        <begin position="439"/>
        <end position="459"/>
    </location>
</feature>
<feature type="region of interest" description="Disordered" evidence="1">
    <location>
        <begin position="333"/>
        <end position="420"/>
    </location>
</feature>
<evidence type="ECO:0000256" key="1">
    <source>
        <dbReference type="SAM" id="MobiDB-lite"/>
    </source>
</evidence>
<dbReference type="InterPro" id="IPR007461">
    <property type="entry name" value="Ysc84_actin-binding"/>
</dbReference>
<evidence type="ECO:0000313" key="4">
    <source>
        <dbReference type="Proteomes" id="UP000030143"/>
    </source>
</evidence>
<keyword evidence="4" id="KW-1185">Reference proteome</keyword>
<dbReference type="Proteomes" id="UP000030143">
    <property type="component" value="Unassembled WGS sequence"/>
</dbReference>
<dbReference type="VEuPathDB" id="FungiDB:PEXP_020260"/>
<dbReference type="InterPro" id="IPR051702">
    <property type="entry name" value="SH3_domain_YSC84-like"/>
</dbReference>
<dbReference type="HOGENOM" id="CLU_009742_1_0_1"/>
<dbReference type="PhylomeDB" id="A0A0A2IPW8"/>
<dbReference type="CDD" id="cd11524">
    <property type="entry name" value="SYLF"/>
    <property type="match status" value="1"/>
</dbReference>
<feature type="compositionally biased region" description="Basic and acidic residues" evidence="1">
    <location>
        <begin position="602"/>
        <end position="615"/>
    </location>
</feature>
<feature type="compositionally biased region" description="Basic and acidic residues" evidence="1">
    <location>
        <begin position="631"/>
        <end position="651"/>
    </location>
</feature>
<feature type="region of interest" description="Disordered" evidence="1">
    <location>
        <begin position="270"/>
        <end position="293"/>
    </location>
</feature>
<dbReference type="GO" id="GO:0035091">
    <property type="term" value="F:phosphatidylinositol binding"/>
    <property type="evidence" value="ECO:0007669"/>
    <property type="project" value="TreeGrafter"/>
</dbReference>